<comment type="subcellular location">
    <subcellularLocation>
        <location evidence="1">Nucleus</location>
    </subcellularLocation>
</comment>
<dbReference type="EMBL" id="PPHD01013736">
    <property type="protein sequence ID" value="POI29889.1"/>
    <property type="molecule type" value="Genomic_DNA"/>
</dbReference>
<organism evidence="4 5">
    <name type="scientific">Bambusicola thoracicus</name>
    <name type="common">Chinese bamboo-partridge</name>
    <name type="synonym">Perdix thoracica</name>
    <dbReference type="NCBI Taxonomy" id="9083"/>
    <lineage>
        <taxon>Eukaryota</taxon>
        <taxon>Metazoa</taxon>
        <taxon>Chordata</taxon>
        <taxon>Craniata</taxon>
        <taxon>Vertebrata</taxon>
        <taxon>Euteleostomi</taxon>
        <taxon>Archelosauria</taxon>
        <taxon>Archosauria</taxon>
        <taxon>Dinosauria</taxon>
        <taxon>Saurischia</taxon>
        <taxon>Theropoda</taxon>
        <taxon>Coelurosauria</taxon>
        <taxon>Aves</taxon>
        <taxon>Neognathae</taxon>
        <taxon>Galloanserae</taxon>
        <taxon>Galliformes</taxon>
        <taxon>Phasianidae</taxon>
        <taxon>Perdicinae</taxon>
        <taxon>Bambusicola</taxon>
    </lineage>
</organism>
<keyword evidence="5" id="KW-1185">Reference proteome</keyword>
<keyword evidence="3" id="KW-0175">Coiled coil</keyword>
<protein>
    <recommendedName>
        <fullName evidence="6">Myelin transcription factor 1 domain-containing protein</fullName>
    </recommendedName>
</protein>
<dbReference type="PANTHER" id="PTHR10816">
    <property type="entry name" value="MYELIN TRANSCRIPTION FACTOR 1-RELATED"/>
    <property type="match status" value="1"/>
</dbReference>
<dbReference type="PANTHER" id="PTHR10816:SF11">
    <property type="entry name" value="MYELIN TRANSCRIPTION FACTOR 1-LIKE PROTEIN"/>
    <property type="match status" value="1"/>
</dbReference>
<accession>A0A2P4T0I6</accession>
<comment type="caution">
    <text evidence="4">The sequence shown here is derived from an EMBL/GenBank/DDBJ whole genome shotgun (WGS) entry which is preliminary data.</text>
</comment>
<gene>
    <name evidence="4" type="ORF">CIB84_006362</name>
</gene>
<dbReference type="GO" id="GO:0000978">
    <property type="term" value="F:RNA polymerase II cis-regulatory region sequence-specific DNA binding"/>
    <property type="evidence" value="ECO:0007669"/>
    <property type="project" value="TreeGrafter"/>
</dbReference>
<evidence type="ECO:0000256" key="3">
    <source>
        <dbReference type="SAM" id="Coils"/>
    </source>
</evidence>
<name>A0A2P4T0I6_BAMTH</name>
<evidence type="ECO:0000313" key="5">
    <source>
        <dbReference type="Proteomes" id="UP000237246"/>
    </source>
</evidence>
<dbReference type="GO" id="GO:0000981">
    <property type="term" value="F:DNA-binding transcription factor activity, RNA polymerase II-specific"/>
    <property type="evidence" value="ECO:0007669"/>
    <property type="project" value="TreeGrafter"/>
</dbReference>
<evidence type="ECO:0000256" key="2">
    <source>
        <dbReference type="ARBA" id="ARBA00023242"/>
    </source>
</evidence>
<sequence length="180" mass="20652">FGLKIYFRKSIKINKLFNVHSLSGCPRATSAMKKAKLSGEQMLTIKQRASNGIENDEEIKQLDEEIKELNESNSQMEADMIKLRTQITTMESNLKTIEEENKVIEQQNESLLHELANLSQSLIHSLANIQLPHMEPINEQNFDAYVTTLTDMYTNQDRYQSPENKALLENIKQAVRGIQV</sequence>
<feature type="non-terminal residue" evidence="4">
    <location>
        <position position="1"/>
    </location>
</feature>
<dbReference type="Proteomes" id="UP000237246">
    <property type="component" value="Unassembled WGS sequence"/>
</dbReference>
<evidence type="ECO:0000313" key="4">
    <source>
        <dbReference type="EMBL" id="POI29889.1"/>
    </source>
</evidence>
<keyword evidence="2" id="KW-0539">Nucleus</keyword>
<dbReference type="AlphaFoldDB" id="A0A2P4T0I6"/>
<feature type="coiled-coil region" evidence="3">
    <location>
        <begin position="52"/>
        <end position="121"/>
    </location>
</feature>
<evidence type="ECO:0008006" key="6">
    <source>
        <dbReference type="Google" id="ProtNLM"/>
    </source>
</evidence>
<dbReference type="GO" id="GO:0005634">
    <property type="term" value="C:nucleus"/>
    <property type="evidence" value="ECO:0007669"/>
    <property type="project" value="UniProtKB-SubCell"/>
</dbReference>
<reference evidence="4 5" key="1">
    <citation type="submission" date="2018-01" db="EMBL/GenBank/DDBJ databases">
        <title>Comparison of the Chinese Bamboo Partridge and Red Junglefowl genome sequences highlights the importance of demography in genome evolution.</title>
        <authorList>
            <person name="Tiley G.P."/>
            <person name="Kimball R.T."/>
            <person name="Braun E.L."/>
            <person name="Burleigh J.G."/>
        </authorList>
    </citation>
    <scope>NUCLEOTIDE SEQUENCE [LARGE SCALE GENOMIC DNA]</scope>
    <source>
        <strain evidence="4">RTK389</strain>
        <tissue evidence="4">Blood</tissue>
    </source>
</reference>
<evidence type="ECO:0000256" key="1">
    <source>
        <dbReference type="ARBA" id="ARBA00004123"/>
    </source>
</evidence>
<proteinExistence type="predicted"/>
<dbReference type="OrthoDB" id="10069059at2759"/>